<dbReference type="CDD" id="cd07332">
    <property type="entry name" value="M48C_Oma1_like"/>
    <property type="match status" value="1"/>
</dbReference>
<evidence type="ECO:0000259" key="8">
    <source>
        <dbReference type="Pfam" id="PF01435"/>
    </source>
</evidence>
<dbReference type="EMBL" id="CP119075">
    <property type="protein sequence ID" value="WED64399.1"/>
    <property type="molecule type" value="Genomic_DNA"/>
</dbReference>
<dbReference type="Pfam" id="PF01435">
    <property type="entry name" value="Peptidase_M48"/>
    <property type="match status" value="1"/>
</dbReference>
<organism evidence="9 10">
    <name type="scientific">Synoicihabitans lomoniglobus</name>
    <dbReference type="NCBI Taxonomy" id="2909285"/>
    <lineage>
        <taxon>Bacteria</taxon>
        <taxon>Pseudomonadati</taxon>
        <taxon>Verrucomicrobiota</taxon>
        <taxon>Opitutia</taxon>
        <taxon>Opitutales</taxon>
        <taxon>Opitutaceae</taxon>
        <taxon>Synoicihabitans</taxon>
    </lineage>
</organism>
<name>A0AAF0CPF0_9BACT</name>
<evidence type="ECO:0000256" key="4">
    <source>
        <dbReference type="ARBA" id="ARBA00022833"/>
    </source>
</evidence>
<dbReference type="Gene3D" id="3.30.2010.10">
    <property type="entry name" value="Metalloproteases ('zincins'), catalytic domain"/>
    <property type="match status" value="1"/>
</dbReference>
<dbReference type="GO" id="GO:0046872">
    <property type="term" value="F:metal ion binding"/>
    <property type="evidence" value="ECO:0007669"/>
    <property type="project" value="UniProtKB-KW"/>
</dbReference>
<dbReference type="RefSeq" id="WP_330928985.1">
    <property type="nucleotide sequence ID" value="NZ_CP119075.1"/>
</dbReference>
<protein>
    <submittedName>
        <fullName evidence="9">M48 family metallopeptidase</fullName>
    </submittedName>
</protein>
<reference evidence="9" key="1">
    <citation type="submission" date="2023-03" db="EMBL/GenBank/DDBJ databases">
        <title>Lomoglobus Profundus gen. nov., sp. nov., a novel member of the phylum Verrucomicrobia, isolated from deep-marine sediment of South China Sea.</title>
        <authorList>
            <person name="Ahmad T."/>
            <person name="Ishaq S.E."/>
            <person name="Wang F."/>
        </authorList>
    </citation>
    <scope>NUCLEOTIDE SEQUENCE</scope>
    <source>
        <strain evidence="9">LMO-M01</strain>
    </source>
</reference>
<dbReference type="KEGG" id="slom:PXH66_18835"/>
<accession>A0AAF0CPF0</accession>
<keyword evidence="7" id="KW-0472">Membrane</keyword>
<dbReference type="PANTHER" id="PTHR22726">
    <property type="entry name" value="METALLOENDOPEPTIDASE OMA1"/>
    <property type="match status" value="1"/>
</dbReference>
<sequence length="271" mass="29118">MKFVRRDLGESAEASAGGGDRGLRREIVVLVAGIGGLILGAYFGVGFLVEWTLPLISPEREQRWFAEFPVEKSEVVLDAARRDQLFEAQVILDQLTRQPEVPQIPYKLIMVPDRDPNAFAVPGGTIVLTTGLMDVLDGHEIALAFVLGHELGHFAQRDHLRGMGRSIGRGLVWALIFGGSGGVDVVSDRANRLLDLGHSRQQERGADGFGVRLVLAAYGTVEGGERLFSWLAETAQSNAGLTLLSSHPAPEDRIAALRASAAEYAAGAGVK</sequence>
<keyword evidence="7" id="KW-0812">Transmembrane</keyword>
<comment type="cofactor">
    <cofactor evidence="6">
        <name>Zn(2+)</name>
        <dbReference type="ChEBI" id="CHEBI:29105"/>
    </cofactor>
    <text evidence="6">Binds 1 zinc ion per subunit.</text>
</comment>
<keyword evidence="10" id="KW-1185">Reference proteome</keyword>
<dbReference type="PANTHER" id="PTHR22726:SF1">
    <property type="entry name" value="METALLOENDOPEPTIDASE OMA1, MITOCHONDRIAL"/>
    <property type="match status" value="1"/>
</dbReference>
<dbReference type="InterPro" id="IPR001915">
    <property type="entry name" value="Peptidase_M48"/>
</dbReference>
<evidence type="ECO:0000256" key="2">
    <source>
        <dbReference type="ARBA" id="ARBA00022723"/>
    </source>
</evidence>
<keyword evidence="5 6" id="KW-0482">Metalloprotease</keyword>
<keyword evidence="3 6" id="KW-0378">Hydrolase</keyword>
<keyword evidence="1 6" id="KW-0645">Protease</keyword>
<dbReference type="Proteomes" id="UP001218638">
    <property type="component" value="Chromosome"/>
</dbReference>
<gene>
    <name evidence="9" type="ORF">PXH66_18835</name>
</gene>
<dbReference type="GO" id="GO:0051603">
    <property type="term" value="P:proteolysis involved in protein catabolic process"/>
    <property type="evidence" value="ECO:0007669"/>
    <property type="project" value="TreeGrafter"/>
</dbReference>
<dbReference type="GO" id="GO:0016020">
    <property type="term" value="C:membrane"/>
    <property type="evidence" value="ECO:0007669"/>
    <property type="project" value="TreeGrafter"/>
</dbReference>
<feature type="domain" description="Peptidase M48" evidence="8">
    <location>
        <begin position="91"/>
        <end position="259"/>
    </location>
</feature>
<dbReference type="GO" id="GO:0004222">
    <property type="term" value="F:metalloendopeptidase activity"/>
    <property type="evidence" value="ECO:0007669"/>
    <property type="project" value="InterPro"/>
</dbReference>
<feature type="transmembrane region" description="Helical" evidence="7">
    <location>
        <begin position="27"/>
        <end position="49"/>
    </location>
</feature>
<dbReference type="AlphaFoldDB" id="A0AAF0CPF0"/>
<evidence type="ECO:0000256" key="5">
    <source>
        <dbReference type="ARBA" id="ARBA00023049"/>
    </source>
</evidence>
<keyword evidence="2" id="KW-0479">Metal-binding</keyword>
<evidence type="ECO:0000313" key="10">
    <source>
        <dbReference type="Proteomes" id="UP001218638"/>
    </source>
</evidence>
<evidence type="ECO:0000256" key="1">
    <source>
        <dbReference type="ARBA" id="ARBA00022670"/>
    </source>
</evidence>
<proteinExistence type="inferred from homology"/>
<evidence type="ECO:0000256" key="7">
    <source>
        <dbReference type="SAM" id="Phobius"/>
    </source>
</evidence>
<evidence type="ECO:0000313" key="9">
    <source>
        <dbReference type="EMBL" id="WED64399.1"/>
    </source>
</evidence>
<evidence type="ECO:0000256" key="6">
    <source>
        <dbReference type="RuleBase" id="RU003983"/>
    </source>
</evidence>
<keyword evidence="7" id="KW-1133">Transmembrane helix</keyword>
<keyword evidence="4 6" id="KW-0862">Zinc</keyword>
<dbReference type="InterPro" id="IPR051156">
    <property type="entry name" value="Mito/Outer_Membr_Metalloprot"/>
</dbReference>
<evidence type="ECO:0000256" key="3">
    <source>
        <dbReference type="ARBA" id="ARBA00022801"/>
    </source>
</evidence>
<comment type="similarity">
    <text evidence="6">Belongs to the peptidase M48 family.</text>
</comment>